<reference evidence="5" key="2">
    <citation type="journal article" date="2022" name="J. Evol. Biol.">
        <title>Pre- and post-association barriers to host switching in sympatric mutualists.</title>
        <authorList>
            <person name="Dinges Z.M."/>
            <person name="Phillips R.K."/>
            <person name="Lively C.M."/>
            <person name="Bashey F."/>
        </authorList>
    </citation>
    <scope>NUCLEOTIDE SEQUENCE</scope>
    <source>
        <strain evidence="5">MC_266_E_2016</strain>
    </source>
</reference>
<evidence type="ECO:0000313" key="5">
    <source>
        <dbReference type="EMBL" id="MDE1480476.1"/>
    </source>
</evidence>
<dbReference type="Gene3D" id="3.90.1340.10">
    <property type="entry name" value="Phage tail collar domain"/>
    <property type="match status" value="1"/>
</dbReference>
<dbReference type="AlphaFoldDB" id="A0AAJ1N7I5"/>
<dbReference type="Pfam" id="PF07484">
    <property type="entry name" value="Collar"/>
    <property type="match status" value="1"/>
</dbReference>
<feature type="domain" description="Phage tail collar" evidence="4">
    <location>
        <begin position="173"/>
        <end position="221"/>
    </location>
</feature>
<dbReference type="InterPro" id="IPR037053">
    <property type="entry name" value="Phage_tail_collar_dom_sf"/>
</dbReference>
<evidence type="ECO:0000256" key="1">
    <source>
        <dbReference type="ARBA" id="ARBA00004328"/>
    </source>
</evidence>
<evidence type="ECO:0000256" key="2">
    <source>
        <dbReference type="ARBA" id="ARBA00022581"/>
    </source>
</evidence>
<dbReference type="GO" id="GO:0046718">
    <property type="term" value="P:symbiont entry into host cell"/>
    <property type="evidence" value="ECO:0007669"/>
    <property type="project" value="InterPro"/>
</dbReference>
<dbReference type="InterPro" id="IPR051934">
    <property type="entry name" value="Phage_Tail_Fiber_Structural"/>
</dbReference>
<dbReference type="PANTHER" id="PTHR35191">
    <property type="entry name" value="PROPHAGE SIDE TAIL FIBER PROTEIN HOMOLOG STFQ-RELATED"/>
    <property type="match status" value="1"/>
</dbReference>
<dbReference type="EMBL" id="JAILSO010000136">
    <property type="protein sequence ID" value="MDE1480476.1"/>
    <property type="molecule type" value="Genomic_DNA"/>
</dbReference>
<feature type="region of interest" description="Disordered" evidence="3">
    <location>
        <begin position="85"/>
        <end position="107"/>
    </location>
</feature>
<gene>
    <name evidence="5" type="ORF">KKJ01_20225</name>
</gene>
<dbReference type="SUPFAM" id="SSF88874">
    <property type="entry name" value="Receptor-binding domain of short tail fibre protein gp12"/>
    <property type="match status" value="1"/>
</dbReference>
<feature type="compositionally biased region" description="Low complexity" evidence="3">
    <location>
        <begin position="85"/>
        <end position="96"/>
    </location>
</feature>
<protein>
    <submittedName>
        <fullName evidence="5">Phage tail protein</fullName>
    </submittedName>
</protein>
<keyword evidence="2" id="KW-0945">Host-virus interaction</keyword>
<dbReference type="InterPro" id="IPR011083">
    <property type="entry name" value="Phage_tail_collar_dom"/>
</dbReference>
<comment type="subcellular location">
    <subcellularLocation>
        <location evidence="1">Virion</location>
    </subcellularLocation>
</comment>
<evidence type="ECO:0000256" key="3">
    <source>
        <dbReference type="SAM" id="MobiDB-lite"/>
    </source>
</evidence>
<dbReference type="Pfam" id="PF03406">
    <property type="entry name" value="Phage_fiber_2"/>
    <property type="match status" value="1"/>
</dbReference>
<dbReference type="Proteomes" id="UP001222434">
    <property type="component" value="Unassembled WGS sequence"/>
</dbReference>
<evidence type="ECO:0000313" key="6">
    <source>
        <dbReference type="Proteomes" id="UP001222434"/>
    </source>
</evidence>
<proteinExistence type="predicted"/>
<dbReference type="GO" id="GO:0019062">
    <property type="term" value="P:virion attachment to host cell"/>
    <property type="evidence" value="ECO:0007669"/>
    <property type="project" value="InterPro"/>
</dbReference>
<organism evidence="5 6">
    <name type="scientific">Xenorhabdus bovienii</name>
    <name type="common">Xenorhabdus nematophila subsp. bovienii</name>
    <dbReference type="NCBI Taxonomy" id="40576"/>
    <lineage>
        <taxon>Bacteria</taxon>
        <taxon>Pseudomonadati</taxon>
        <taxon>Pseudomonadota</taxon>
        <taxon>Gammaproteobacteria</taxon>
        <taxon>Enterobacterales</taxon>
        <taxon>Morganellaceae</taxon>
        <taxon>Xenorhabdus</taxon>
    </lineage>
</organism>
<dbReference type="PANTHER" id="PTHR35191:SF1">
    <property type="entry name" value="PROPHAGE SIDE TAIL FIBER PROTEIN HOMOLOG STFQ-RELATED"/>
    <property type="match status" value="1"/>
</dbReference>
<dbReference type="RefSeq" id="WP_274713860.1">
    <property type="nucleotide sequence ID" value="NZ_JAILSO010000136.1"/>
</dbReference>
<sequence>MQDKNSETKGLDDSSLVIVTTPEYVKDSIKKAIEKHALSRNHPDATLQDKGFVILSNDVGSDSETNAATPKAVKTAYDLANTANQNANNANSNTNTRLAKDQNGADIPDKDDFVNNLGLRDTVNQAENALQESAIVQQTGISNDLVMSQNVTTMLISELIKKEDAELLAVPIGGILMWGSDLPHPNNFLPMEGGQIDPDKYPELLKHYPSGHLPDWRGYVPRGWDKTGNVDPEVGRALGSFQADTIRDISGVIRTGSCKTDEISDNTTGAFSTIHQGRGSHVYSDAFGDNGYVYEDREFRASYVVPTSAENRMKNVAVLFLVRGR</sequence>
<evidence type="ECO:0000259" key="4">
    <source>
        <dbReference type="Pfam" id="PF07484"/>
    </source>
</evidence>
<dbReference type="InterPro" id="IPR005068">
    <property type="entry name" value="Phage_lambda_Stf-r2"/>
</dbReference>
<accession>A0AAJ1N7I5</accession>
<name>A0AAJ1N7I5_XENBV</name>
<comment type="caution">
    <text evidence="5">The sequence shown here is derived from an EMBL/GenBank/DDBJ whole genome shotgun (WGS) entry which is preliminary data.</text>
</comment>
<reference evidence="5" key="1">
    <citation type="submission" date="2021-08" db="EMBL/GenBank/DDBJ databases">
        <authorList>
            <person name="Papudeshi B."/>
            <person name="Bashey-Visser F."/>
        </authorList>
    </citation>
    <scope>NUCLEOTIDE SEQUENCE</scope>
    <source>
        <strain evidence="5">MC_266_E_2016</strain>
    </source>
</reference>